<name>A0A8H3YEH1_9TREE</name>
<keyword evidence="3" id="KW-1185">Reference proteome</keyword>
<comment type="caution">
    <text evidence="2">The sequence shown here is derived from an EMBL/GenBank/DDBJ whole genome shotgun (WGS) entry which is preliminary data.</text>
</comment>
<sequence>MPQSRRTTEIISSASTPASRNTPETLRTLELNWRERRRAKLEDITLQRAMGVETHSTEAPQRQPSATKQSATQTLLPGPLDAQDTRGTKASSPVPTEDNIAARAPKSVPATHQRPTLKHAAVNRLSSASQSRPTFAFSADDTTYQTRTNRARKIVKLVRDARHSVQAGHIEVKASLPSRERHYELKANEILPPLMQRVSRSTADPPEPKEHHSGVSVDSKIAQPPKSKPIAVSRRVCEIRSGGPSIQTHERNSPRCSVRSFSDYRTRGATVDDLRPITASPLPSREYPLTPTSALIIYPYGQDWSIDLQRDDNRNAYTQRQHRRQPILSVVTASERMDILDEGKAMRIKPTSSNPTGSRQSRYLELRHALHWDSSDRRRWLTLTDLIQRLKAKIRKSTIDFPQGSLHIMCNDPPDIVFYTNIVESPPVMTKRSKNGVDGENTCDTSALLSATTDTFHLCRSRLLCSPSQGILKLSTRYGPSFRERHDRYDNTSLIASDLAFNRSRQSFRSRRIIDLSTTASIPMIAQVRELYARQKAALLSTSKPDSFTGKKDYHSAFPQEVWQAREVQTLGRFLKLEDAWSKSV</sequence>
<feature type="compositionally biased region" description="Polar residues" evidence="1">
    <location>
        <begin position="57"/>
        <end position="75"/>
    </location>
</feature>
<evidence type="ECO:0000313" key="3">
    <source>
        <dbReference type="Proteomes" id="UP000620104"/>
    </source>
</evidence>
<organism evidence="2 3">
    <name type="scientific">Naganishia liquefaciens</name>
    <dbReference type="NCBI Taxonomy" id="104408"/>
    <lineage>
        <taxon>Eukaryota</taxon>
        <taxon>Fungi</taxon>
        <taxon>Dikarya</taxon>
        <taxon>Basidiomycota</taxon>
        <taxon>Agaricomycotina</taxon>
        <taxon>Tremellomycetes</taxon>
        <taxon>Filobasidiales</taxon>
        <taxon>Filobasidiaceae</taxon>
        <taxon>Naganishia</taxon>
    </lineage>
</organism>
<evidence type="ECO:0000313" key="2">
    <source>
        <dbReference type="EMBL" id="GHJ86469.1"/>
    </source>
</evidence>
<dbReference type="Proteomes" id="UP000620104">
    <property type="component" value="Unassembled WGS sequence"/>
</dbReference>
<feature type="region of interest" description="Disordered" evidence="1">
    <location>
        <begin position="42"/>
        <end position="116"/>
    </location>
</feature>
<accession>A0A8H3YEH1</accession>
<dbReference type="EMBL" id="BLZA01000018">
    <property type="protein sequence ID" value="GHJ86469.1"/>
    <property type="molecule type" value="Genomic_DNA"/>
</dbReference>
<dbReference type="OrthoDB" id="2595542at2759"/>
<gene>
    <name evidence="2" type="ORF">NliqN6_2871</name>
</gene>
<evidence type="ECO:0000256" key="1">
    <source>
        <dbReference type="SAM" id="MobiDB-lite"/>
    </source>
</evidence>
<proteinExistence type="predicted"/>
<dbReference type="AlphaFoldDB" id="A0A8H3YEH1"/>
<protein>
    <submittedName>
        <fullName evidence="2">Uncharacterized protein</fullName>
    </submittedName>
</protein>
<reference evidence="2" key="1">
    <citation type="submission" date="2020-07" db="EMBL/GenBank/DDBJ databases">
        <title>Draft Genome Sequence of a Deep-Sea Yeast, Naganishia (Cryptococcus) liquefaciens strain N6.</title>
        <authorList>
            <person name="Han Y.W."/>
            <person name="Kajitani R."/>
            <person name="Morimoto H."/>
            <person name="Parhat M."/>
            <person name="Tsubouchi H."/>
            <person name="Bakenova O."/>
            <person name="Ogata M."/>
            <person name="Argunhan B."/>
            <person name="Aoki R."/>
            <person name="Kajiwara S."/>
            <person name="Itoh T."/>
            <person name="Iwasaki H."/>
        </authorList>
    </citation>
    <scope>NUCLEOTIDE SEQUENCE</scope>
    <source>
        <strain evidence="2">N6</strain>
    </source>
</reference>
<feature type="compositionally biased region" description="Polar residues" evidence="1">
    <location>
        <begin position="1"/>
        <end position="25"/>
    </location>
</feature>
<feature type="region of interest" description="Disordered" evidence="1">
    <location>
        <begin position="197"/>
        <end position="231"/>
    </location>
</feature>
<feature type="region of interest" description="Disordered" evidence="1">
    <location>
        <begin position="1"/>
        <end position="29"/>
    </location>
</feature>